<evidence type="ECO:0000313" key="2">
    <source>
        <dbReference type="Proteomes" id="UP001060085"/>
    </source>
</evidence>
<gene>
    <name evidence="1" type="ORF">M9H77_33661</name>
</gene>
<dbReference type="Proteomes" id="UP001060085">
    <property type="component" value="Linkage Group LG08"/>
</dbReference>
<name>A0ACB9ZK66_CATRO</name>
<proteinExistence type="predicted"/>
<evidence type="ECO:0000313" key="1">
    <source>
        <dbReference type="EMBL" id="KAI5647656.1"/>
    </source>
</evidence>
<reference evidence="2" key="1">
    <citation type="journal article" date="2023" name="Nat. Plants">
        <title>Single-cell RNA sequencing provides a high-resolution roadmap for understanding the multicellular compartmentation of specialized metabolism.</title>
        <authorList>
            <person name="Sun S."/>
            <person name="Shen X."/>
            <person name="Li Y."/>
            <person name="Li Y."/>
            <person name="Wang S."/>
            <person name="Li R."/>
            <person name="Zhang H."/>
            <person name="Shen G."/>
            <person name="Guo B."/>
            <person name="Wei J."/>
            <person name="Xu J."/>
            <person name="St-Pierre B."/>
            <person name="Chen S."/>
            <person name="Sun C."/>
        </authorList>
    </citation>
    <scope>NUCLEOTIDE SEQUENCE [LARGE SCALE GENOMIC DNA]</scope>
</reference>
<organism evidence="1 2">
    <name type="scientific">Catharanthus roseus</name>
    <name type="common">Madagascar periwinkle</name>
    <name type="synonym">Vinca rosea</name>
    <dbReference type="NCBI Taxonomy" id="4058"/>
    <lineage>
        <taxon>Eukaryota</taxon>
        <taxon>Viridiplantae</taxon>
        <taxon>Streptophyta</taxon>
        <taxon>Embryophyta</taxon>
        <taxon>Tracheophyta</taxon>
        <taxon>Spermatophyta</taxon>
        <taxon>Magnoliopsida</taxon>
        <taxon>eudicotyledons</taxon>
        <taxon>Gunneridae</taxon>
        <taxon>Pentapetalae</taxon>
        <taxon>asterids</taxon>
        <taxon>lamiids</taxon>
        <taxon>Gentianales</taxon>
        <taxon>Apocynaceae</taxon>
        <taxon>Rauvolfioideae</taxon>
        <taxon>Vinceae</taxon>
        <taxon>Catharanthinae</taxon>
        <taxon>Catharanthus</taxon>
    </lineage>
</organism>
<dbReference type="EMBL" id="CM044708">
    <property type="protein sequence ID" value="KAI5647656.1"/>
    <property type="molecule type" value="Genomic_DNA"/>
</dbReference>
<sequence>MPSAHDDPIPLMDDEYEYQTSSTESIIMETLNSLTSSQLSHLTNSLSSFFHLLHRRLHSILSVPTLFSLTLHHLQSLSLKGKSLLIARHLVSNLTILAQTASSSLNNKNNNNNFNSSMKLRDVDALLLLLLLCELRQIYPEILRIHPTSYWRAVLLNYYSSNNLLKLSEIQVSSAGILIKFVDMVKKCKRFVNLMRSNYEASDGGGRKERMEVATSVAIVVALPSVEVSRGEEGRECVICKEEMKEGRDVCKLPCDHLFHWMCILPWLSKRNTCPCCRHRLPTDDVFAEIDRLWDVLAKKVGTGNLI</sequence>
<keyword evidence="2" id="KW-1185">Reference proteome</keyword>
<accession>A0ACB9ZK66</accession>
<protein>
    <submittedName>
        <fullName evidence="1">Uncharacterized protein</fullName>
    </submittedName>
</protein>
<comment type="caution">
    <text evidence="1">The sequence shown here is derived from an EMBL/GenBank/DDBJ whole genome shotgun (WGS) entry which is preliminary data.</text>
</comment>